<dbReference type="InterPro" id="IPR011006">
    <property type="entry name" value="CheY-like_superfamily"/>
</dbReference>
<dbReference type="SMART" id="SM00342">
    <property type="entry name" value="HTH_ARAC"/>
    <property type="match status" value="1"/>
</dbReference>
<evidence type="ECO:0000259" key="10">
    <source>
        <dbReference type="PROSITE" id="PS50110"/>
    </source>
</evidence>
<keyword evidence="7" id="KW-0804">Transcription</keyword>
<dbReference type="SUPFAM" id="SSF46689">
    <property type="entry name" value="Homeodomain-like"/>
    <property type="match status" value="2"/>
</dbReference>
<dbReference type="Pfam" id="PF00072">
    <property type="entry name" value="Response_reg"/>
    <property type="match status" value="1"/>
</dbReference>
<evidence type="ECO:0000256" key="3">
    <source>
        <dbReference type="ARBA" id="ARBA00022553"/>
    </source>
</evidence>
<dbReference type="PANTHER" id="PTHR42713">
    <property type="entry name" value="HISTIDINE KINASE-RELATED"/>
    <property type="match status" value="1"/>
</dbReference>
<comment type="caution">
    <text evidence="11">The sequence shown here is derived from an EMBL/GenBank/DDBJ whole genome shotgun (WGS) entry which is preliminary data.</text>
</comment>
<name>A0AAJ1MP50_9SPIO</name>
<gene>
    <name evidence="11" type="ORF">PQJ61_10810</name>
</gene>
<feature type="domain" description="HTH araC/xylS-type" evidence="9">
    <location>
        <begin position="431"/>
        <end position="530"/>
    </location>
</feature>
<dbReference type="Pfam" id="PF17853">
    <property type="entry name" value="GGDEF_2"/>
    <property type="match status" value="1"/>
</dbReference>
<dbReference type="GO" id="GO:0003700">
    <property type="term" value="F:DNA-binding transcription factor activity"/>
    <property type="evidence" value="ECO:0007669"/>
    <property type="project" value="InterPro"/>
</dbReference>
<evidence type="ECO:0000256" key="7">
    <source>
        <dbReference type="ARBA" id="ARBA00023163"/>
    </source>
</evidence>
<evidence type="ECO:0000256" key="8">
    <source>
        <dbReference type="PROSITE-ProRule" id="PRU00169"/>
    </source>
</evidence>
<dbReference type="InterPro" id="IPR009057">
    <property type="entry name" value="Homeodomain-like_sf"/>
</dbReference>
<dbReference type="Pfam" id="PF12833">
    <property type="entry name" value="HTH_18"/>
    <property type="match status" value="1"/>
</dbReference>
<keyword evidence="5" id="KW-0805">Transcription regulation</keyword>
<protein>
    <submittedName>
        <fullName evidence="11">Response regulator</fullName>
    </submittedName>
</protein>
<evidence type="ECO:0000256" key="1">
    <source>
        <dbReference type="ARBA" id="ARBA00004496"/>
    </source>
</evidence>
<proteinExistence type="predicted"/>
<feature type="domain" description="Response regulatory" evidence="10">
    <location>
        <begin position="3"/>
        <end position="120"/>
    </location>
</feature>
<dbReference type="PROSITE" id="PS01124">
    <property type="entry name" value="HTH_ARAC_FAMILY_2"/>
    <property type="match status" value="1"/>
</dbReference>
<sequence length="532" mass="60364">MYKLFLIEDEELIRTRIRENFDWELHGFQFSGEAPDGEIALSLIEEIKPDVVVTDIKMPFMDGLQLSRLLKKQMPWVKIIIISGFNDFEYAKEAISLGVTEYILKPVKPSELSETLDKVRTLLDDEKKKIADLEKHEQTVKDSLSVLKDRFLLETVMFGKTPAEIIEKAYAFEMDLRARFYAVIVVRFEGDGKDSGKEYLETLKIDALIKRLLSDSRNVLSCLNNVNETILIVLDDDKGEIETICQNLAEEITSQSKALISGTVTAGIGQTYDRLSDLKASYEGAVKALEYNFIFQGRDVVTEDDISHLSTVDSGLKGINAARLGEFLKFARVEGIDAFLDNYLIPLKKTDLSKGVFIRYTYLNTLLAAGRFIEDLSGNAEEILPEINEMGRDVTELYDFESLKSRLHVVLKTAIEFRSSRNFSKYQMQVGQAKEYINQNYSNPSLSLADAASVANFSECRFSTIFKQESGYKFTEYLTKVRLSKASELLKTTNKQTSEIALEVGYNDSHYFSYIFKKVNGITPTQFRDGIG</sequence>
<accession>A0AAJ1MP50</accession>
<dbReference type="GO" id="GO:0000160">
    <property type="term" value="P:phosphorelay signal transduction system"/>
    <property type="evidence" value="ECO:0007669"/>
    <property type="project" value="UniProtKB-KW"/>
</dbReference>
<dbReference type="Proteomes" id="UP001221217">
    <property type="component" value="Unassembled WGS sequence"/>
</dbReference>
<dbReference type="InterPro" id="IPR051552">
    <property type="entry name" value="HptR"/>
</dbReference>
<evidence type="ECO:0000256" key="4">
    <source>
        <dbReference type="ARBA" id="ARBA00023012"/>
    </source>
</evidence>
<keyword evidence="2" id="KW-0963">Cytoplasm</keyword>
<reference evidence="11 12" key="1">
    <citation type="submission" date="2022-12" db="EMBL/GenBank/DDBJ databases">
        <title>Metagenome assembled genome from gulf of manar.</title>
        <authorList>
            <person name="Kohli P."/>
            <person name="Pk S."/>
            <person name="Venkata Ramana C."/>
            <person name="Sasikala C."/>
        </authorList>
    </citation>
    <scope>NUCLEOTIDE SEQUENCE [LARGE SCALE GENOMIC DNA]</scope>
    <source>
        <strain evidence="11">JB008</strain>
    </source>
</reference>
<dbReference type="Gene3D" id="3.40.50.2300">
    <property type="match status" value="1"/>
</dbReference>
<dbReference type="GO" id="GO:0005737">
    <property type="term" value="C:cytoplasm"/>
    <property type="evidence" value="ECO:0007669"/>
    <property type="project" value="UniProtKB-SubCell"/>
</dbReference>
<keyword evidence="4" id="KW-0902">Two-component regulatory system</keyword>
<dbReference type="Gene3D" id="1.10.10.60">
    <property type="entry name" value="Homeodomain-like"/>
    <property type="match status" value="2"/>
</dbReference>
<keyword evidence="3 8" id="KW-0597">Phosphoprotein</keyword>
<evidence type="ECO:0000256" key="2">
    <source>
        <dbReference type="ARBA" id="ARBA00022490"/>
    </source>
</evidence>
<keyword evidence="6" id="KW-0238">DNA-binding</keyword>
<dbReference type="AlphaFoldDB" id="A0AAJ1MP50"/>
<dbReference type="InterPro" id="IPR041522">
    <property type="entry name" value="CdaR_GGDEF"/>
</dbReference>
<organism evidence="11 12">
    <name type="scientific">Candidatus Thalassospirochaeta sargassi</name>
    <dbReference type="NCBI Taxonomy" id="3119039"/>
    <lineage>
        <taxon>Bacteria</taxon>
        <taxon>Pseudomonadati</taxon>
        <taxon>Spirochaetota</taxon>
        <taxon>Spirochaetia</taxon>
        <taxon>Spirochaetales</taxon>
        <taxon>Spirochaetaceae</taxon>
        <taxon>Candidatus Thalassospirochaeta</taxon>
    </lineage>
</organism>
<evidence type="ECO:0000313" key="12">
    <source>
        <dbReference type="Proteomes" id="UP001221217"/>
    </source>
</evidence>
<dbReference type="CDD" id="cd17536">
    <property type="entry name" value="REC_YesN-like"/>
    <property type="match status" value="1"/>
</dbReference>
<dbReference type="GO" id="GO:0043565">
    <property type="term" value="F:sequence-specific DNA binding"/>
    <property type="evidence" value="ECO:0007669"/>
    <property type="project" value="InterPro"/>
</dbReference>
<evidence type="ECO:0000313" key="11">
    <source>
        <dbReference type="EMBL" id="MDC7227239.1"/>
    </source>
</evidence>
<comment type="subcellular location">
    <subcellularLocation>
        <location evidence="1">Cytoplasm</location>
    </subcellularLocation>
</comment>
<dbReference type="InterPro" id="IPR018060">
    <property type="entry name" value="HTH_AraC"/>
</dbReference>
<evidence type="ECO:0000256" key="6">
    <source>
        <dbReference type="ARBA" id="ARBA00023125"/>
    </source>
</evidence>
<evidence type="ECO:0000256" key="5">
    <source>
        <dbReference type="ARBA" id="ARBA00023015"/>
    </source>
</evidence>
<dbReference type="InterPro" id="IPR001789">
    <property type="entry name" value="Sig_transdc_resp-reg_receiver"/>
</dbReference>
<evidence type="ECO:0000259" key="9">
    <source>
        <dbReference type="PROSITE" id="PS01124"/>
    </source>
</evidence>
<dbReference type="SUPFAM" id="SSF52172">
    <property type="entry name" value="CheY-like"/>
    <property type="match status" value="1"/>
</dbReference>
<dbReference type="SMART" id="SM00448">
    <property type="entry name" value="REC"/>
    <property type="match status" value="1"/>
</dbReference>
<dbReference type="InterPro" id="IPR020449">
    <property type="entry name" value="Tscrpt_reg_AraC-type_HTH"/>
</dbReference>
<dbReference type="EMBL" id="JAQQAL010000023">
    <property type="protein sequence ID" value="MDC7227239.1"/>
    <property type="molecule type" value="Genomic_DNA"/>
</dbReference>
<dbReference type="PROSITE" id="PS50110">
    <property type="entry name" value="RESPONSE_REGULATORY"/>
    <property type="match status" value="1"/>
</dbReference>
<feature type="modified residue" description="4-aspartylphosphate" evidence="8">
    <location>
        <position position="55"/>
    </location>
</feature>
<dbReference type="PRINTS" id="PR00032">
    <property type="entry name" value="HTHARAC"/>
</dbReference>
<dbReference type="PANTHER" id="PTHR42713:SF3">
    <property type="entry name" value="TRANSCRIPTIONAL REGULATORY PROTEIN HPTR"/>
    <property type="match status" value="1"/>
</dbReference>